<gene>
    <name evidence="1" type="ORF">EOT04_00745</name>
</gene>
<reference evidence="1" key="1">
    <citation type="submission" date="2019-01" db="EMBL/GenBank/DDBJ databases">
        <title>Genomic signatures and co-occurrence patterns of the ultra-small Saccharimodia (Patescibacteria phylum) suggest a symbiotic lifestyle.</title>
        <authorList>
            <person name="Lemos L."/>
            <person name="Medeiros J."/>
            <person name="Andreote F."/>
            <person name="Fernandes G."/>
            <person name="Varani A."/>
            <person name="Oliveira G."/>
            <person name="Pylro V."/>
        </authorList>
    </citation>
    <scope>NUCLEOTIDE SEQUENCE [LARGE SCALE GENOMIC DNA]</scope>
    <source>
        <strain evidence="1">AMD01</strain>
    </source>
</reference>
<sequence>MIERTIEPADTRVELTEKQMRRECALMLKALFLGGGRLTVSDARDGSQRIRAVLPGGASPLEWYSNASFIEVARHSLGNSCSYAAEWHFPNRATQFTYMWQFRPVLNSLKVCRRDTTEDERNLPPEAFVEADAEHHAYFLAMVSELTNATELYDYEQSPDLANRYNFYWPGLKTP</sequence>
<protein>
    <submittedName>
        <fullName evidence="1">Uncharacterized protein</fullName>
    </submittedName>
</protein>
<proteinExistence type="predicted"/>
<accession>A0A4Q0AKX7</accession>
<dbReference type="Proteomes" id="UP000289269">
    <property type="component" value="Unassembled WGS sequence"/>
</dbReference>
<name>A0A4Q0AKX7_9BACT</name>
<organism evidence="1 2">
    <name type="scientific">Candidatus Chaera renei</name>
    <dbReference type="NCBI Taxonomy" id="2506947"/>
    <lineage>
        <taxon>Bacteria</taxon>
        <taxon>Candidatus Saccharimonadota</taxon>
        <taxon>Candidatus Saccharimonadia</taxon>
        <taxon>Candidatus Saccharimonadales</taxon>
        <taxon>Candidatus Saccharimonadaceae</taxon>
        <taxon>Candidatus Chaera</taxon>
    </lineage>
</organism>
<dbReference type="EMBL" id="SCKW01000004">
    <property type="protein sequence ID" value="RWZ79692.1"/>
    <property type="molecule type" value="Genomic_DNA"/>
</dbReference>
<comment type="caution">
    <text evidence="1">The sequence shown here is derived from an EMBL/GenBank/DDBJ whole genome shotgun (WGS) entry which is preliminary data.</text>
</comment>
<dbReference type="AlphaFoldDB" id="A0A4Q0AKX7"/>
<evidence type="ECO:0000313" key="1">
    <source>
        <dbReference type="EMBL" id="RWZ79692.1"/>
    </source>
</evidence>
<evidence type="ECO:0000313" key="2">
    <source>
        <dbReference type="Proteomes" id="UP000289269"/>
    </source>
</evidence>
<keyword evidence="2" id="KW-1185">Reference proteome</keyword>